<dbReference type="Proteomes" id="UP001595901">
    <property type="component" value="Unassembled WGS sequence"/>
</dbReference>
<dbReference type="PROSITE" id="PS51186">
    <property type="entry name" value="GNAT"/>
    <property type="match status" value="1"/>
</dbReference>
<protein>
    <submittedName>
        <fullName evidence="4">GNAT family N-acetyltransferase</fullName>
        <ecNumber evidence="4">2.3.-.-</ecNumber>
    </submittedName>
</protein>
<dbReference type="RefSeq" id="WP_380432502.1">
    <property type="nucleotide sequence ID" value="NZ_JBHSAC010000074.1"/>
</dbReference>
<dbReference type="EC" id="2.3.-.-" evidence="4"/>
<evidence type="ECO:0000313" key="4">
    <source>
        <dbReference type="EMBL" id="MFC3932823.1"/>
    </source>
</evidence>
<keyword evidence="2 4" id="KW-0012">Acyltransferase</keyword>
<dbReference type="InterPro" id="IPR000182">
    <property type="entry name" value="GNAT_dom"/>
</dbReference>
<dbReference type="CDD" id="cd04301">
    <property type="entry name" value="NAT_SF"/>
    <property type="match status" value="1"/>
</dbReference>
<dbReference type="EMBL" id="JBHSAC010000074">
    <property type="protein sequence ID" value="MFC3932823.1"/>
    <property type="molecule type" value="Genomic_DNA"/>
</dbReference>
<evidence type="ECO:0000256" key="1">
    <source>
        <dbReference type="ARBA" id="ARBA00022679"/>
    </source>
</evidence>
<evidence type="ECO:0000256" key="2">
    <source>
        <dbReference type="ARBA" id="ARBA00023315"/>
    </source>
</evidence>
<accession>A0ABV8D2T0</accession>
<dbReference type="InterPro" id="IPR016181">
    <property type="entry name" value="Acyl_CoA_acyltransferase"/>
</dbReference>
<dbReference type="PANTHER" id="PTHR43800">
    <property type="entry name" value="PEPTIDYL-LYSINE N-ACETYLTRANSFERASE YJAB"/>
    <property type="match status" value="1"/>
</dbReference>
<dbReference type="PANTHER" id="PTHR43800:SF1">
    <property type="entry name" value="PEPTIDYL-LYSINE N-ACETYLTRANSFERASE YJAB"/>
    <property type="match status" value="1"/>
</dbReference>
<keyword evidence="5" id="KW-1185">Reference proteome</keyword>
<evidence type="ECO:0000313" key="5">
    <source>
        <dbReference type="Proteomes" id="UP001595901"/>
    </source>
</evidence>
<keyword evidence="1 4" id="KW-0808">Transferase</keyword>
<organism evidence="4 5">
    <name type="scientific">Streptococcus dentapri</name>
    <dbReference type="NCBI Taxonomy" id="573564"/>
    <lineage>
        <taxon>Bacteria</taxon>
        <taxon>Bacillati</taxon>
        <taxon>Bacillota</taxon>
        <taxon>Bacilli</taxon>
        <taxon>Lactobacillales</taxon>
        <taxon>Streptococcaceae</taxon>
        <taxon>Streptococcus</taxon>
    </lineage>
</organism>
<comment type="caution">
    <text evidence="4">The sequence shown here is derived from an EMBL/GenBank/DDBJ whole genome shotgun (WGS) entry which is preliminary data.</text>
</comment>
<dbReference type="Gene3D" id="3.40.630.30">
    <property type="match status" value="1"/>
</dbReference>
<dbReference type="SUPFAM" id="SSF55729">
    <property type="entry name" value="Acyl-CoA N-acyltransferases (Nat)"/>
    <property type="match status" value="1"/>
</dbReference>
<feature type="domain" description="N-acetyltransferase" evidence="3">
    <location>
        <begin position="1"/>
        <end position="171"/>
    </location>
</feature>
<dbReference type="Pfam" id="PF00583">
    <property type="entry name" value="Acetyltransf_1"/>
    <property type="match status" value="1"/>
</dbReference>
<gene>
    <name evidence="4" type="ORF">ACFOSE_08675</name>
</gene>
<reference evidence="5" key="1">
    <citation type="journal article" date="2019" name="Int. J. Syst. Evol. Microbiol.">
        <title>The Global Catalogue of Microorganisms (GCM) 10K type strain sequencing project: providing services to taxonomists for standard genome sequencing and annotation.</title>
        <authorList>
            <consortium name="The Broad Institute Genomics Platform"/>
            <consortium name="The Broad Institute Genome Sequencing Center for Infectious Disease"/>
            <person name="Wu L."/>
            <person name="Ma J."/>
        </authorList>
    </citation>
    <scope>NUCLEOTIDE SEQUENCE [LARGE SCALE GENOMIC DNA]</scope>
    <source>
        <strain evidence="5">CCUG 58728</strain>
    </source>
</reference>
<dbReference type="GO" id="GO:0016746">
    <property type="term" value="F:acyltransferase activity"/>
    <property type="evidence" value="ECO:0007669"/>
    <property type="project" value="UniProtKB-KW"/>
</dbReference>
<sequence>MEVENLKTSDIPELVELFHKAYAANEALGIHFKAATITAQELEKIRRALPIFVTKREQKIVSTVSIRLPWSSNPSPFALPHLGWLATDPSQSGQGLAKELVKRVTDDFVIKELRAPALTLGTAAEHPWLVRAYQKMGFSYLGERQLFSDHKTIYLIRIFDGQALRLVKDNELLKRLKEIGYEL</sequence>
<proteinExistence type="predicted"/>
<name>A0ABV8D2T0_9STRE</name>
<evidence type="ECO:0000259" key="3">
    <source>
        <dbReference type="PROSITE" id="PS51186"/>
    </source>
</evidence>